<dbReference type="PROSITE" id="PS50967">
    <property type="entry name" value="HRDC"/>
    <property type="match status" value="1"/>
</dbReference>
<protein>
    <submittedName>
        <fullName evidence="8">G5470 protein</fullName>
    </submittedName>
</protein>
<dbReference type="EMBL" id="CAXHTA020000007">
    <property type="protein sequence ID" value="CAL5223018.1"/>
    <property type="molecule type" value="Genomic_DNA"/>
</dbReference>
<evidence type="ECO:0000313" key="9">
    <source>
        <dbReference type="Proteomes" id="UP001497392"/>
    </source>
</evidence>
<dbReference type="SMART" id="SM00474">
    <property type="entry name" value="35EXOc"/>
    <property type="match status" value="1"/>
</dbReference>
<feature type="domain" description="HRDC" evidence="7">
    <location>
        <begin position="406"/>
        <end position="490"/>
    </location>
</feature>
<accession>A0ABP1FXU0</accession>
<dbReference type="InterPro" id="IPR044876">
    <property type="entry name" value="HRDC_dom_sf"/>
</dbReference>
<dbReference type="Pfam" id="PF00570">
    <property type="entry name" value="HRDC"/>
    <property type="match status" value="1"/>
</dbReference>
<dbReference type="InterPro" id="IPR012337">
    <property type="entry name" value="RNaseH-like_sf"/>
</dbReference>
<keyword evidence="3" id="KW-0378">Hydrolase</keyword>
<reference evidence="8 9" key="1">
    <citation type="submission" date="2024-06" db="EMBL/GenBank/DDBJ databases">
        <authorList>
            <person name="Kraege A."/>
            <person name="Thomma B."/>
        </authorList>
    </citation>
    <scope>NUCLEOTIDE SEQUENCE [LARGE SCALE GENOMIC DNA]</scope>
</reference>
<keyword evidence="4" id="KW-0269">Exonuclease</keyword>
<dbReference type="InterPro" id="IPR045092">
    <property type="entry name" value="Rrp6-like"/>
</dbReference>
<name>A0ABP1FXU0_9CHLO</name>
<evidence type="ECO:0000313" key="8">
    <source>
        <dbReference type="EMBL" id="CAL5223018.1"/>
    </source>
</evidence>
<dbReference type="Gene3D" id="3.30.420.10">
    <property type="entry name" value="Ribonuclease H-like superfamily/Ribonuclease H"/>
    <property type="match status" value="1"/>
</dbReference>
<evidence type="ECO:0000256" key="3">
    <source>
        <dbReference type="ARBA" id="ARBA00022801"/>
    </source>
</evidence>
<gene>
    <name evidence="8" type="primary">g5470</name>
    <name evidence="8" type="ORF">VP750_LOCUS4677</name>
</gene>
<feature type="region of interest" description="Disordered" evidence="6">
    <location>
        <begin position="607"/>
        <end position="654"/>
    </location>
</feature>
<feature type="compositionally biased region" description="Polar residues" evidence="6">
    <location>
        <begin position="1"/>
        <end position="14"/>
    </location>
</feature>
<keyword evidence="2" id="KW-0540">Nuclease</keyword>
<feature type="region of interest" description="Disordered" evidence="6">
    <location>
        <begin position="1"/>
        <end position="20"/>
    </location>
</feature>
<feature type="region of interest" description="Disordered" evidence="6">
    <location>
        <begin position="846"/>
        <end position="938"/>
    </location>
</feature>
<feature type="compositionally biased region" description="Polar residues" evidence="6">
    <location>
        <begin position="512"/>
        <end position="527"/>
    </location>
</feature>
<dbReference type="Gene3D" id="1.10.150.80">
    <property type="entry name" value="HRDC domain"/>
    <property type="match status" value="1"/>
</dbReference>
<dbReference type="InterPro" id="IPR010997">
    <property type="entry name" value="HRDC-like_sf"/>
</dbReference>
<evidence type="ECO:0000259" key="7">
    <source>
        <dbReference type="PROSITE" id="PS50967"/>
    </source>
</evidence>
<sequence length="1111" mass="118450">MSSCAFQEHFSSAQLKGEPGDDAEVLEKAMEELLDDALERVDTSLDRARALLRAAEAPASTLAPAAEAGPVSAAQPVAGVRASGKATKSAAFFAAHMDFSSGPRPQDLFNPPADNSNEPFRPLLRPWQQALPDCPAAEPSDPPGMHPLQKKLSDLTYQPWQLEVTEPIMPQGLDETPLTYIETLPALKELAGELASASEVAVDLEAHSYRSFQGFCCLMQLSTRQADYLVDVLALRTSIGPCLGPVFANAKVVKVLHGADSDIVWLQRDFGIYVVNLFDTGQAARVLAYPSAGLAYLLSRMCGVKADKRWQLADWRVRPLSEEALLYARMDTHYLLYMYDRIKAELAEVPRVPDHHQSDIPVRGPASMMGVVLERSRRLCLSQYQKELFTPTSYLDAYARMQDRLTRQQLAVFAGLFAWRDRVARERDESIGFVMPKTLFMKLVKGIPQNTKELHSALGIRGKRSSPIAVELAAEVVQVITASAHNPESVPEPNELCPLPRHYESGLAVPAPSQSNGPHSLQQTAEQSAAPAQEHESGSTDTREGQQSALLLNSAQGQAAPKQKASEDGKYQEIAALAVPSAEQRRPCVTSLQPKALPSLSFGTRKSSSLFRQAPKASPAQPATPVPAHAAPIPSQQSLAPTAAATATSAEAAPTDKSLLQAEAGIPMIGGAEATAAELDHSLASDPADTMVVDASEGSTVKPRGALAGPGTQSLPIQSQPTKLGSMFGASKRARLGPGAAMLSVLSNSKQPARTADQAAVVRGLKAQLALPFVGSFSATALLSATPLHTGTTLVGTSQAAATSEAAVPAPEGESGGALQKTSGAAVRSVMDDLISEDRFEALSSALTTSRHPKTEDKGGPEEYLPLPISEEYQLPSKGRRRSAQGRRTQSAQPRSVSRPDKTDLTAAHGVPPTEGTRASDGMERAASKQSLPGAEGMHPNEVEQRLEQEKCQSTGKAILYHQDAADGEAAEQRPLGPVFPRKQKPKRHGEQGGQRHQSSVAQLPVSTYDFAAARAAAKGLDVSSIMGLPAKRKAAHSGLSARGGRTGGRAERDGAGSDRLSLGGTVEGDSKKQRKQKAFDPYSSFEANEIKGGKHRTAMHKMGNRSMTFS</sequence>
<proteinExistence type="predicted"/>
<comment type="caution">
    <text evidence="8">The sequence shown here is derived from an EMBL/GenBank/DDBJ whole genome shotgun (WGS) entry which is preliminary data.</text>
</comment>
<dbReference type="SUPFAM" id="SSF53098">
    <property type="entry name" value="Ribonuclease H-like"/>
    <property type="match status" value="1"/>
</dbReference>
<dbReference type="InterPro" id="IPR049559">
    <property type="entry name" value="Rrp6p-like_exo"/>
</dbReference>
<dbReference type="SMART" id="SM00341">
    <property type="entry name" value="HRDC"/>
    <property type="match status" value="1"/>
</dbReference>
<evidence type="ECO:0000256" key="2">
    <source>
        <dbReference type="ARBA" id="ARBA00022722"/>
    </source>
</evidence>
<dbReference type="SUPFAM" id="SSF47819">
    <property type="entry name" value="HRDC-like"/>
    <property type="match status" value="1"/>
</dbReference>
<dbReference type="Proteomes" id="UP001497392">
    <property type="component" value="Unassembled WGS sequence"/>
</dbReference>
<dbReference type="Pfam" id="PF01612">
    <property type="entry name" value="DNA_pol_A_exo1"/>
    <property type="match status" value="1"/>
</dbReference>
<feature type="region of interest" description="Disordered" evidence="6">
    <location>
        <begin position="961"/>
        <end position="1002"/>
    </location>
</feature>
<dbReference type="InterPro" id="IPR002121">
    <property type="entry name" value="HRDC_dom"/>
</dbReference>
<dbReference type="InterPro" id="IPR002562">
    <property type="entry name" value="3'-5'_exonuclease_dom"/>
</dbReference>
<dbReference type="InterPro" id="IPR036397">
    <property type="entry name" value="RNaseH_sf"/>
</dbReference>
<organism evidence="8 9">
    <name type="scientific">Coccomyxa viridis</name>
    <dbReference type="NCBI Taxonomy" id="1274662"/>
    <lineage>
        <taxon>Eukaryota</taxon>
        <taxon>Viridiplantae</taxon>
        <taxon>Chlorophyta</taxon>
        <taxon>core chlorophytes</taxon>
        <taxon>Trebouxiophyceae</taxon>
        <taxon>Trebouxiophyceae incertae sedis</taxon>
        <taxon>Coccomyxaceae</taxon>
        <taxon>Coccomyxa</taxon>
    </lineage>
</organism>
<feature type="region of interest" description="Disordered" evidence="6">
    <location>
        <begin position="696"/>
        <end position="715"/>
    </location>
</feature>
<dbReference type="PANTHER" id="PTHR12124:SF47">
    <property type="entry name" value="EXOSOME COMPONENT 10"/>
    <property type="match status" value="1"/>
</dbReference>
<keyword evidence="5" id="KW-0539">Nucleus</keyword>
<evidence type="ECO:0000256" key="4">
    <source>
        <dbReference type="ARBA" id="ARBA00022839"/>
    </source>
</evidence>
<feature type="region of interest" description="Disordered" evidence="6">
    <location>
        <begin position="1032"/>
        <end position="1111"/>
    </location>
</feature>
<feature type="compositionally biased region" description="Basic residues" evidence="6">
    <location>
        <begin position="1094"/>
        <end position="1104"/>
    </location>
</feature>
<feature type="compositionally biased region" description="Polar residues" evidence="6">
    <location>
        <begin position="886"/>
        <end position="896"/>
    </location>
</feature>
<keyword evidence="9" id="KW-1185">Reference proteome</keyword>
<feature type="region of interest" description="Disordered" evidence="6">
    <location>
        <begin position="805"/>
        <end position="824"/>
    </location>
</feature>
<feature type="compositionally biased region" description="Basic and acidic residues" evidence="6">
    <location>
        <begin position="533"/>
        <end position="544"/>
    </location>
</feature>
<feature type="region of interest" description="Disordered" evidence="6">
    <location>
        <begin position="486"/>
        <end position="545"/>
    </location>
</feature>
<dbReference type="PANTHER" id="PTHR12124">
    <property type="entry name" value="POLYMYOSITIS/SCLERODERMA AUTOANTIGEN-RELATED"/>
    <property type="match status" value="1"/>
</dbReference>
<comment type="subcellular location">
    <subcellularLocation>
        <location evidence="1">Nucleus</location>
    </subcellularLocation>
</comment>
<evidence type="ECO:0000256" key="5">
    <source>
        <dbReference type="ARBA" id="ARBA00023242"/>
    </source>
</evidence>
<feature type="compositionally biased region" description="Low complexity" evidence="6">
    <location>
        <begin position="640"/>
        <end position="654"/>
    </location>
</feature>
<evidence type="ECO:0000256" key="1">
    <source>
        <dbReference type="ARBA" id="ARBA00004123"/>
    </source>
</evidence>
<dbReference type="CDD" id="cd06147">
    <property type="entry name" value="Rrp6p_like_exo"/>
    <property type="match status" value="1"/>
</dbReference>
<evidence type="ECO:0000256" key="6">
    <source>
        <dbReference type="SAM" id="MobiDB-lite"/>
    </source>
</evidence>